<name>A0A2G9H415_9LAMI</name>
<evidence type="ECO:0000313" key="1">
    <source>
        <dbReference type="EMBL" id="PIN12262.1"/>
    </source>
</evidence>
<comment type="caution">
    <text evidence="1">The sequence shown here is derived from an EMBL/GenBank/DDBJ whole genome shotgun (WGS) entry which is preliminary data.</text>
</comment>
<protein>
    <submittedName>
        <fullName evidence="1">Uncharacterized protein</fullName>
    </submittedName>
</protein>
<dbReference type="Proteomes" id="UP000231279">
    <property type="component" value="Unassembled WGS sequence"/>
</dbReference>
<accession>A0A2G9H415</accession>
<evidence type="ECO:0000313" key="2">
    <source>
        <dbReference type="Proteomes" id="UP000231279"/>
    </source>
</evidence>
<gene>
    <name evidence="1" type="ORF">CDL12_15130</name>
</gene>
<sequence>MEKNPMNLKELNEDPYEDCICILELLLTTYALHYHFQSDDPLIQLVEDYKWIQFFDFHLFLISNGNQKTGSIYKSNLCRLMDHPIGNDNRMHKYPLIQLVEDYK</sequence>
<organism evidence="1 2">
    <name type="scientific">Handroanthus impetiginosus</name>
    <dbReference type="NCBI Taxonomy" id="429701"/>
    <lineage>
        <taxon>Eukaryota</taxon>
        <taxon>Viridiplantae</taxon>
        <taxon>Streptophyta</taxon>
        <taxon>Embryophyta</taxon>
        <taxon>Tracheophyta</taxon>
        <taxon>Spermatophyta</taxon>
        <taxon>Magnoliopsida</taxon>
        <taxon>eudicotyledons</taxon>
        <taxon>Gunneridae</taxon>
        <taxon>Pentapetalae</taxon>
        <taxon>asterids</taxon>
        <taxon>lamiids</taxon>
        <taxon>Lamiales</taxon>
        <taxon>Bignoniaceae</taxon>
        <taxon>Crescentiina</taxon>
        <taxon>Tabebuia alliance</taxon>
        <taxon>Handroanthus</taxon>
    </lineage>
</organism>
<dbReference type="STRING" id="429701.A0A2G9H415"/>
<dbReference type="EMBL" id="NKXS01002737">
    <property type="protein sequence ID" value="PIN12262.1"/>
    <property type="molecule type" value="Genomic_DNA"/>
</dbReference>
<keyword evidence="2" id="KW-1185">Reference proteome</keyword>
<dbReference type="AlphaFoldDB" id="A0A2G9H415"/>
<proteinExistence type="predicted"/>
<reference evidence="2" key="1">
    <citation type="journal article" date="2018" name="Gigascience">
        <title>Genome assembly of the Pink Ipe (Handroanthus impetiginosus, Bignoniaceae), a highly valued, ecologically keystone Neotropical timber forest tree.</title>
        <authorList>
            <person name="Silva-Junior O.B."/>
            <person name="Grattapaglia D."/>
            <person name="Novaes E."/>
            <person name="Collevatti R.G."/>
        </authorList>
    </citation>
    <scope>NUCLEOTIDE SEQUENCE [LARGE SCALE GENOMIC DNA]</scope>
    <source>
        <strain evidence="2">cv. UFG-1</strain>
    </source>
</reference>
<dbReference type="OrthoDB" id="883167at2759"/>